<dbReference type="RefSeq" id="WP_135248111.1">
    <property type="nucleotide sequence ID" value="NZ_SMLK01000001.1"/>
</dbReference>
<sequence length="135" mass="14531">MLSAAPLTPSRRPTVPAGQQEVIRVVLSMLQEHGMDVVFVGAYTEGSRRFRIVETMSHGPAAAIATGAQGGSLVEEPIVLRDGQVLGRLCCCQASANAAAAERDQRWLRHGARLAARLLDNEQVLRELSAQSLDQ</sequence>
<evidence type="ECO:0008006" key="3">
    <source>
        <dbReference type="Google" id="ProtNLM"/>
    </source>
</evidence>
<accession>A0A4Z0CAY5</accession>
<dbReference type="AlphaFoldDB" id="A0A4Z0CAY5"/>
<evidence type="ECO:0000313" key="1">
    <source>
        <dbReference type="EMBL" id="TFZ08174.1"/>
    </source>
</evidence>
<keyword evidence="2" id="KW-1185">Reference proteome</keyword>
<proteinExistence type="predicted"/>
<reference evidence="1 2" key="1">
    <citation type="submission" date="2019-03" db="EMBL/GenBank/DDBJ databases">
        <title>Ramlibacter sp. 18x22-1, whole genome shotgun sequence.</title>
        <authorList>
            <person name="Zhang X."/>
            <person name="Feng G."/>
            <person name="Zhu H."/>
        </authorList>
    </citation>
    <scope>NUCLEOTIDE SEQUENCE [LARGE SCALE GENOMIC DNA]</scope>
    <source>
        <strain evidence="1 2">18x22-1</strain>
    </source>
</reference>
<dbReference type="EMBL" id="SMLK01000001">
    <property type="protein sequence ID" value="TFZ08174.1"/>
    <property type="molecule type" value="Genomic_DNA"/>
</dbReference>
<name>A0A4Z0CAY5_9BURK</name>
<evidence type="ECO:0000313" key="2">
    <source>
        <dbReference type="Proteomes" id="UP000297839"/>
    </source>
</evidence>
<gene>
    <name evidence="1" type="ORF">EZ216_03155</name>
</gene>
<protein>
    <recommendedName>
        <fullName evidence="3">GAF domain-containing protein</fullName>
    </recommendedName>
</protein>
<organism evidence="1 2">
    <name type="scientific">Ramlibacter humi</name>
    <dbReference type="NCBI Taxonomy" id="2530451"/>
    <lineage>
        <taxon>Bacteria</taxon>
        <taxon>Pseudomonadati</taxon>
        <taxon>Pseudomonadota</taxon>
        <taxon>Betaproteobacteria</taxon>
        <taxon>Burkholderiales</taxon>
        <taxon>Comamonadaceae</taxon>
        <taxon>Ramlibacter</taxon>
    </lineage>
</organism>
<dbReference type="Proteomes" id="UP000297839">
    <property type="component" value="Unassembled WGS sequence"/>
</dbReference>
<dbReference type="SUPFAM" id="SSF55781">
    <property type="entry name" value="GAF domain-like"/>
    <property type="match status" value="1"/>
</dbReference>
<dbReference type="OrthoDB" id="8907174at2"/>
<comment type="caution">
    <text evidence="1">The sequence shown here is derived from an EMBL/GenBank/DDBJ whole genome shotgun (WGS) entry which is preliminary data.</text>
</comment>